<keyword evidence="3" id="KW-1185">Reference proteome</keyword>
<dbReference type="PANTHER" id="PTHR41252:SF1">
    <property type="entry name" value="BLR2505 PROTEIN"/>
    <property type="match status" value="1"/>
</dbReference>
<organism evidence="2 3">
    <name type="scientific">Nocardia vulneris</name>
    <dbReference type="NCBI Taxonomy" id="1141657"/>
    <lineage>
        <taxon>Bacteria</taxon>
        <taxon>Bacillati</taxon>
        <taxon>Actinomycetota</taxon>
        <taxon>Actinomycetes</taxon>
        <taxon>Mycobacteriales</taxon>
        <taxon>Nocardiaceae</taxon>
        <taxon>Nocardia</taxon>
    </lineage>
</organism>
<dbReference type="EMBL" id="JNFP01000056">
    <property type="protein sequence ID" value="KIA60912.1"/>
    <property type="molecule type" value="Genomic_DNA"/>
</dbReference>
<protein>
    <submittedName>
        <fullName evidence="2">Ketosteroid isomerase</fullName>
    </submittedName>
</protein>
<evidence type="ECO:0000313" key="2">
    <source>
        <dbReference type="EMBL" id="KIA60912.1"/>
    </source>
</evidence>
<evidence type="ECO:0000313" key="3">
    <source>
        <dbReference type="Proteomes" id="UP000031364"/>
    </source>
</evidence>
<dbReference type="PANTHER" id="PTHR41252">
    <property type="entry name" value="BLR2505 PROTEIN"/>
    <property type="match status" value="1"/>
</dbReference>
<gene>
    <name evidence="2" type="ORF">FG87_34170</name>
</gene>
<keyword evidence="2" id="KW-0413">Isomerase</keyword>
<dbReference type="GO" id="GO:0016853">
    <property type="term" value="F:isomerase activity"/>
    <property type="evidence" value="ECO:0007669"/>
    <property type="project" value="UniProtKB-KW"/>
</dbReference>
<dbReference type="InterPro" id="IPR032710">
    <property type="entry name" value="NTF2-like_dom_sf"/>
</dbReference>
<accession>A0ABR4Z6K3</accession>
<dbReference type="SUPFAM" id="SSF54427">
    <property type="entry name" value="NTF2-like"/>
    <property type="match status" value="1"/>
</dbReference>
<dbReference type="Gene3D" id="3.10.450.50">
    <property type="match status" value="1"/>
</dbReference>
<comment type="caution">
    <text evidence="2">The sequence shown here is derived from an EMBL/GenBank/DDBJ whole genome shotgun (WGS) entry which is preliminary data.</text>
</comment>
<dbReference type="Pfam" id="PF12680">
    <property type="entry name" value="SnoaL_2"/>
    <property type="match status" value="1"/>
</dbReference>
<sequence>MNRDLEVIKAHYAASDRGDLPGMLAPLAAHVAWTEMAGFPYAGTYIGPDAVRDNVFARIAAEWDGYTATVDEIAGGADGIVIGIGTYSGTFRATGQAMAARFVHVWRLSNGTVERFEQFTDTAAVQAAMRS</sequence>
<dbReference type="Proteomes" id="UP000031364">
    <property type="component" value="Unassembled WGS sequence"/>
</dbReference>
<proteinExistence type="predicted"/>
<dbReference type="RefSeq" id="WP_043678843.1">
    <property type="nucleotide sequence ID" value="NZ_BDCI01000002.1"/>
</dbReference>
<evidence type="ECO:0000259" key="1">
    <source>
        <dbReference type="Pfam" id="PF12680"/>
    </source>
</evidence>
<dbReference type="InterPro" id="IPR037401">
    <property type="entry name" value="SnoaL-like"/>
</dbReference>
<feature type="domain" description="SnoaL-like" evidence="1">
    <location>
        <begin position="9"/>
        <end position="113"/>
    </location>
</feature>
<reference evidence="2 3" key="1">
    <citation type="journal article" date="2014" name="Int. J. Syst. Evol. Microbiol.">
        <title>Nocardia vulneris sp. nov., isolated from wounds of human patients in North America.</title>
        <authorList>
            <person name="Lasker B.A."/>
            <person name="Bell M."/>
            <person name="Klenk H.P."/>
            <person name="Sproer C."/>
            <person name="Schumann C."/>
            <person name="Schumann P."/>
            <person name="Brown J.M."/>
        </authorList>
    </citation>
    <scope>NUCLEOTIDE SEQUENCE [LARGE SCALE GENOMIC DNA]</scope>
    <source>
        <strain evidence="2 3">W9851</strain>
    </source>
</reference>
<name>A0ABR4Z6K3_9NOCA</name>